<dbReference type="PANTHER" id="PTHR35186">
    <property type="entry name" value="ANK_REP_REGION DOMAIN-CONTAINING PROTEIN"/>
    <property type="match status" value="1"/>
</dbReference>
<evidence type="ECO:0000313" key="3">
    <source>
        <dbReference type="EMBL" id="KAF2233970.1"/>
    </source>
</evidence>
<dbReference type="AlphaFoldDB" id="A0A6A6H8H1"/>
<dbReference type="EMBL" id="ML991802">
    <property type="protein sequence ID" value="KAF2233970.1"/>
    <property type="molecule type" value="Genomic_DNA"/>
</dbReference>
<feature type="domain" description="DUF7580" evidence="2">
    <location>
        <begin position="94"/>
        <end position="419"/>
    </location>
</feature>
<organism evidence="3 4">
    <name type="scientific">Viridothelium virens</name>
    <name type="common">Speckled blister lichen</name>
    <name type="synonym">Trypethelium virens</name>
    <dbReference type="NCBI Taxonomy" id="1048519"/>
    <lineage>
        <taxon>Eukaryota</taxon>
        <taxon>Fungi</taxon>
        <taxon>Dikarya</taxon>
        <taxon>Ascomycota</taxon>
        <taxon>Pezizomycotina</taxon>
        <taxon>Dothideomycetes</taxon>
        <taxon>Dothideomycetes incertae sedis</taxon>
        <taxon>Trypetheliales</taxon>
        <taxon>Trypetheliaceae</taxon>
        <taxon>Viridothelium</taxon>
    </lineage>
</organism>
<evidence type="ECO:0000259" key="2">
    <source>
        <dbReference type="Pfam" id="PF24476"/>
    </source>
</evidence>
<dbReference type="Proteomes" id="UP000800092">
    <property type="component" value="Unassembled WGS sequence"/>
</dbReference>
<keyword evidence="4" id="KW-1185">Reference proteome</keyword>
<dbReference type="InterPro" id="IPR056002">
    <property type="entry name" value="DUF7580"/>
</dbReference>
<name>A0A6A6H8H1_VIRVR</name>
<protein>
    <recommendedName>
        <fullName evidence="2">DUF7580 domain-containing protein</fullName>
    </recommendedName>
</protein>
<dbReference type="PANTHER" id="PTHR35186:SF4">
    <property type="entry name" value="PRION-INHIBITION AND PROPAGATION HELO DOMAIN-CONTAINING PROTEIN"/>
    <property type="match status" value="1"/>
</dbReference>
<dbReference type="OrthoDB" id="3565018at2759"/>
<evidence type="ECO:0000256" key="1">
    <source>
        <dbReference type="SAM" id="MobiDB-lite"/>
    </source>
</evidence>
<sequence length="428" mass="48440">MLENMRGVENLTRDRLEAIISQHAAAKVDGKLQKLEVSGRVKFTMKKRKIKESLEELGRYIDMLDKFQVKADKIAVVDELYTPEGTTGSTLPIDTIRNNAKKLYNTLTKTWCSKHSSHAAGLLLEQRLIQKPKKRLSQLHRHRHRQRQRQHVTVDQSAVQVRKSAPLSAASTTSLASTPSHNPSEFQIITNLCSILQGPCHPCIGFRLDSEGYLRGTYSAQRDAAHMHGGVSLEDILKGKSWTFSQREQYDLSITLVSSLLQLSHTPWLQGTWNKRDIIFFRAKVADSTHGISVDLKHPYLSREHKQKTPLVHCSSGDITDSSKILALGVMLLEMCSALPIEEHLEDGDRGQHDQYTEISHLQAARRWLQESENEFSFAFLAAISYCLQCFMKPRASLSDQAFSQTVEQQVLAPLENERNMLLLGPTY</sequence>
<feature type="compositionally biased region" description="Basic residues" evidence="1">
    <location>
        <begin position="141"/>
        <end position="150"/>
    </location>
</feature>
<accession>A0A6A6H8H1</accession>
<evidence type="ECO:0000313" key="4">
    <source>
        <dbReference type="Proteomes" id="UP000800092"/>
    </source>
</evidence>
<feature type="region of interest" description="Disordered" evidence="1">
    <location>
        <begin position="141"/>
        <end position="163"/>
    </location>
</feature>
<dbReference type="Pfam" id="PF24476">
    <property type="entry name" value="DUF7580"/>
    <property type="match status" value="1"/>
</dbReference>
<reference evidence="3" key="1">
    <citation type="journal article" date="2020" name="Stud. Mycol.">
        <title>101 Dothideomycetes genomes: a test case for predicting lifestyles and emergence of pathogens.</title>
        <authorList>
            <person name="Haridas S."/>
            <person name="Albert R."/>
            <person name="Binder M."/>
            <person name="Bloem J."/>
            <person name="Labutti K."/>
            <person name="Salamov A."/>
            <person name="Andreopoulos B."/>
            <person name="Baker S."/>
            <person name="Barry K."/>
            <person name="Bills G."/>
            <person name="Bluhm B."/>
            <person name="Cannon C."/>
            <person name="Castanera R."/>
            <person name="Culley D."/>
            <person name="Daum C."/>
            <person name="Ezra D."/>
            <person name="Gonzalez J."/>
            <person name="Henrissat B."/>
            <person name="Kuo A."/>
            <person name="Liang C."/>
            <person name="Lipzen A."/>
            <person name="Lutzoni F."/>
            <person name="Magnuson J."/>
            <person name="Mondo S."/>
            <person name="Nolan M."/>
            <person name="Ohm R."/>
            <person name="Pangilinan J."/>
            <person name="Park H.-J."/>
            <person name="Ramirez L."/>
            <person name="Alfaro M."/>
            <person name="Sun H."/>
            <person name="Tritt A."/>
            <person name="Yoshinaga Y."/>
            <person name="Zwiers L.-H."/>
            <person name="Turgeon B."/>
            <person name="Goodwin S."/>
            <person name="Spatafora J."/>
            <person name="Crous P."/>
            <person name="Grigoriev I."/>
        </authorList>
    </citation>
    <scope>NUCLEOTIDE SEQUENCE</scope>
    <source>
        <strain evidence="3">Tuck. ex Michener</strain>
    </source>
</reference>
<proteinExistence type="predicted"/>
<gene>
    <name evidence="3" type="ORF">EV356DRAFT_533270</name>
</gene>